<dbReference type="EMBL" id="LR899014">
    <property type="protein sequence ID" value="CAD7093806.1"/>
    <property type="molecule type" value="Genomic_DNA"/>
</dbReference>
<keyword evidence="2" id="KW-0433">Leucine-rich repeat</keyword>
<accession>A0A7R8V6K0</accession>
<gene>
    <name evidence="4" type="ORF">HERILL_LOCUS16069</name>
</gene>
<dbReference type="GO" id="GO:0005096">
    <property type="term" value="F:GTPase activator activity"/>
    <property type="evidence" value="ECO:0007669"/>
    <property type="project" value="UniProtKB-KW"/>
</dbReference>
<evidence type="ECO:0000256" key="3">
    <source>
        <dbReference type="ARBA" id="ARBA00022737"/>
    </source>
</evidence>
<dbReference type="InterPro" id="IPR027038">
    <property type="entry name" value="RanGap"/>
</dbReference>
<evidence type="ECO:0000256" key="1">
    <source>
        <dbReference type="ARBA" id="ARBA00022468"/>
    </source>
</evidence>
<dbReference type="GO" id="GO:0048471">
    <property type="term" value="C:perinuclear region of cytoplasm"/>
    <property type="evidence" value="ECO:0007669"/>
    <property type="project" value="TreeGrafter"/>
</dbReference>
<dbReference type="SUPFAM" id="SSF52047">
    <property type="entry name" value="RNI-like"/>
    <property type="match status" value="1"/>
</dbReference>
<proteinExistence type="predicted"/>
<dbReference type="Gene3D" id="3.80.10.10">
    <property type="entry name" value="Ribonuclease Inhibitor"/>
    <property type="match status" value="2"/>
</dbReference>
<keyword evidence="1" id="KW-0343">GTPase activation</keyword>
<dbReference type="Pfam" id="PF13516">
    <property type="entry name" value="LRR_6"/>
    <property type="match status" value="2"/>
</dbReference>
<name>A0A7R8V6K0_HERIL</name>
<dbReference type="PANTHER" id="PTHR24113:SF12">
    <property type="entry name" value="RAN GTPASE-ACTIVATING PROTEIN 1"/>
    <property type="match status" value="1"/>
</dbReference>
<dbReference type="GO" id="GO:0006913">
    <property type="term" value="P:nucleocytoplasmic transport"/>
    <property type="evidence" value="ECO:0007669"/>
    <property type="project" value="TreeGrafter"/>
</dbReference>
<keyword evidence="5" id="KW-1185">Reference proteome</keyword>
<dbReference type="AlphaFoldDB" id="A0A7R8V6K0"/>
<evidence type="ECO:0000313" key="5">
    <source>
        <dbReference type="Proteomes" id="UP000594454"/>
    </source>
</evidence>
<dbReference type="GO" id="GO:0005829">
    <property type="term" value="C:cytosol"/>
    <property type="evidence" value="ECO:0007669"/>
    <property type="project" value="TreeGrafter"/>
</dbReference>
<dbReference type="OrthoDB" id="120976at2759"/>
<dbReference type="GO" id="GO:0005634">
    <property type="term" value="C:nucleus"/>
    <property type="evidence" value="ECO:0007669"/>
    <property type="project" value="TreeGrafter"/>
</dbReference>
<dbReference type="GO" id="GO:0031267">
    <property type="term" value="F:small GTPase binding"/>
    <property type="evidence" value="ECO:0007669"/>
    <property type="project" value="TreeGrafter"/>
</dbReference>
<evidence type="ECO:0000313" key="4">
    <source>
        <dbReference type="EMBL" id="CAD7093806.1"/>
    </source>
</evidence>
<dbReference type="InterPro" id="IPR032675">
    <property type="entry name" value="LRR_dom_sf"/>
</dbReference>
<sequence length="296" mass="33697">MLENLEPCNYDQEEMQRILEIAAPYIEELNISCLQPSMDDKTDHVPFDFILSNLTELNKLHVSYIAKKIGTNFYLGCSSMSPNDATNLCRGLQKTYDLLEFCLHSTKLDLPMIKAFARSLDKGCPNLTSLNLTNCCVGDNGFVEFIQVLSSESFVNLKRLILTNNFFSQKTALYLSKMIRNRRIEHLDISLNPIGSEGAATIFSVVHKLPIKFLNISACSITETIEKLLLKLLVDNKTLFHFNISNNELGNELGMNIYRIIGFNKVLKCLDLRNTNIQTKLRKDITSVLFQNKDRL</sequence>
<dbReference type="FunCoup" id="A0A7R8V6K0">
    <property type="interactions" value="11"/>
</dbReference>
<dbReference type="Proteomes" id="UP000594454">
    <property type="component" value="Chromosome 6"/>
</dbReference>
<keyword evidence="3" id="KW-0677">Repeat</keyword>
<reference evidence="4 5" key="1">
    <citation type="submission" date="2020-11" db="EMBL/GenBank/DDBJ databases">
        <authorList>
            <person name="Wallbank WR R."/>
            <person name="Pardo Diaz C."/>
            <person name="Kozak K."/>
            <person name="Martin S."/>
            <person name="Jiggins C."/>
            <person name="Moest M."/>
            <person name="Warren A I."/>
            <person name="Generalovic N T."/>
            <person name="Byers J.R.P. K."/>
            <person name="Montejo-Kovacevich G."/>
            <person name="Yen C E."/>
        </authorList>
    </citation>
    <scope>NUCLEOTIDE SEQUENCE [LARGE SCALE GENOMIC DNA]</scope>
</reference>
<dbReference type="InterPro" id="IPR001611">
    <property type="entry name" value="Leu-rich_rpt"/>
</dbReference>
<dbReference type="InParanoid" id="A0A7R8V6K0"/>
<evidence type="ECO:0000256" key="2">
    <source>
        <dbReference type="ARBA" id="ARBA00022614"/>
    </source>
</evidence>
<protein>
    <submittedName>
        <fullName evidence="4">Uncharacterized protein</fullName>
    </submittedName>
</protein>
<organism evidence="4 5">
    <name type="scientific">Hermetia illucens</name>
    <name type="common">Black soldier fly</name>
    <dbReference type="NCBI Taxonomy" id="343691"/>
    <lineage>
        <taxon>Eukaryota</taxon>
        <taxon>Metazoa</taxon>
        <taxon>Ecdysozoa</taxon>
        <taxon>Arthropoda</taxon>
        <taxon>Hexapoda</taxon>
        <taxon>Insecta</taxon>
        <taxon>Pterygota</taxon>
        <taxon>Neoptera</taxon>
        <taxon>Endopterygota</taxon>
        <taxon>Diptera</taxon>
        <taxon>Brachycera</taxon>
        <taxon>Stratiomyomorpha</taxon>
        <taxon>Stratiomyidae</taxon>
        <taxon>Hermetiinae</taxon>
        <taxon>Hermetia</taxon>
    </lineage>
</organism>
<dbReference type="PANTHER" id="PTHR24113">
    <property type="entry name" value="RAN GTPASE-ACTIVATING PROTEIN 1"/>
    <property type="match status" value="1"/>
</dbReference>